<name>A0AA35VWY6_GEOBA</name>
<dbReference type="GO" id="GO:0006096">
    <property type="term" value="P:glycolytic process"/>
    <property type="evidence" value="ECO:0007669"/>
    <property type="project" value="UniProtKB-KW"/>
</dbReference>
<dbReference type="Pfam" id="PF00274">
    <property type="entry name" value="Glycolytic"/>
    <property type="match status" value="1"/>
</dbReference>
<keyword evidence="4" id="KW-0324">Glycolysis</keyword>
<dbReference type="Proteomes" id="UP001174909">
    <property type="component" value="Unassembled WGS sequence"/>
</dbReference>
<reference evidence="7" key="1">
    <citation type="submission" date="2023-03" db="EMBL/GenBank/DDBJ databases">
        <authorList>
            <person name="Steffen K."/>
            <person name="Cardenas P."/>
        </authorList>
    </citation>
    <scope>NUCLEOTIDE SEQUENCE</scope>
</reference>
<evidence type="ECO:0000256" key="1">
    <source>
        <dbReference type="ARBA" id="ARBA00004714"/>
    </source>
</evidence>
<evidence type="ECO:0000256" key="4">
    <source>
        <dbReference type="ARBA" id="ARBA00023152"/>
    </source>
</evidence>
<dbReference type="InterPro" id="IPR013785">
    <property type="entry name" value="Aldolase_TIM"/>
</dbReference>
<comment type="caution">
    <text evidence="7">The sequence shown here is derived from an EMBL/GenBank/DDBJ whole genome shotgun (WGS) entry which is preliminary data.</text>
</comment>
<evidence type="ECO:0000313" key="7">
    <source>
        <dbReference type="EMBL" id="CAI7996538.1"/>
    </source>
</evidence>
<dbReference type="EC" id="4.1.2.13" evidence="3"/>
<protein>
    <recommendedName>
        <fullName evidence="3">fructose-bisphosphate aldolase</fullName>
        <ecNumber evidence="3">4.1.2.13</ecNumber>
    </recommendedName>
</protein>
<feature type="compositionally biased region" description="Low complexity" evidence="6">
    <location>
        <begin position="94"/>
        <end position="106"/>
    </location>
</feature>
<sequence length="123" mass="12984">MVLSGKDCPQQAGVEEVATATLDCFRRTIPAAVPGIVFLSGGQSAVQATEHLNAMKTRAAGIPGSSASHTDGRCKGRFWRLGRGRRPTCPPPRSSSSSAPDATARRVTANTPSIWNKPLEALR</sequence>
<dbReference type="EMBL" id="CASHTH010000270">
    <property type="protein sequence ID" value="CAI7996538.1"/>
    <property type="molecule type" value="Genomic_DNA"/>
</dbReference>
<keyword evidence="8" id="KW-1185">Reference proteome</keyword>
<dbReference type="GO" id="GO:0004332">
    <property type="term" value="F:fructose-bisphosphate aldolase activity"/>
    <property type="evidence" value="ECO:0007669"/>
    <property type="project" value="UniProtKB-EC"/>
</dbReference>
<evidence type="ECO:0000256" key="2">
    <source>
        <dbReference type="ARBA" id="ARBA00010387"/>
    </source>
</evidence>
<dbReference type="AlphaFoldDB" id="A0AA35VWY6"/>
<proteinExistence type="inferred from homology"/>
<feature type="compositionally biased region" description="Basic residues" evidence="6">
    <location>
        <begin position="75"/>
        <end position="86"/>
    </location>
</feature>
<accession>A0AA35VWY6</accession>
<evidence type="ECO:0000256" key="5">
    <source>
        <dbReference type="ARBA" id="ARBA00023239"/>
    </source>
</evidence>
<evidence type="ECO:0000313" key="8">
    <source>
        <dbReference type="Proteomes" id="UP001174909"/>
    </source>
</evidence>
<dbReference type="SUPFAM" id="SSF51569">
    <property type="entry name" value="Aldolase"/>
    <property type="match status" value="1"/>
</dbReference>
<comment type="similarity">
    <text evidence="2">Belongs to the class I fructose-bisphosphate aldolase family.</text>
</comment>
<gene>
    <name evidence="7" type="ORF">GBAR_LOCUS1894</name>
</gene>
<keyword evidence="5" id="KW-0456">Lyase</keyword>
<evidence type="ECO:0000256" key="3">
    <source>
        <dbReference type="ARBA" id="ARBA00013068"/>
    </source>
</evidence>
<dbReference type="PANTHER" id="PTHR11627">
    <property type="entry name" value="FRUCTOSE-BISPHOSPHATE ALDOLASE"/>
    <property type="match status" value="1"/>
</dbReference>
<evidence type="ECO:0000256" key="6">
    <source>
        <dbReference type="SAM" id="MobiDB-lite"/>
    </source>
</evidence>
<comment type="pathway">
    <text evidence="1">Carbohydrate degradation; glycolysis; D-glyceraldehyde 3-phosphate and glycerone phosphate from D-glucose: step 4/4.</text>
</comment>
<feature type="region of interest" description="Disordered" evidence="6">
    <location>
        <begin position="60"/>
        <end position="123"/>
    </location>
</feature>
<dbReference type="Gene3D" id="3.20.20.70">
    <property type="entry name" value="Aldolase class I"/>
    <property type="match status" value="1"/>
</dbReference>
<dbReference type="InterPro" id="IPR000741">
    <property type="entry name" value="FBA_I"/>
</dbReference>
<organism evidence="7 8">
    <name type="scientific">Geodia barretti</name>
    <name type="common">Barrett's horny sponge</name>
    <dbReference type="NCBI Taxonomy" id="519541"/>
    <lineage>
        <taxon>Eukaryota</taxon>
        <taxon>Metazoa</taxon>
        <taxon>Porifera</taxon>
        <taxon>Demospongiae</taxon>
        <taxon>Heteroscleromorpha</taxon>
        <taxon>Tetractinellida</taxon>
        <taxon>Astrophorina</taxon>
        <taxon>Geodiidae</taxon>
        <taxon>Geodia</taxon>
    </lineage>
</organism>